<evidence type="ECO:0000259" key="3">
    <source>
        <dbReference type="Pfam" id="PF20434"/>
    </source>
</evidence>
<dbReference type="Proteomes" id="UP000011885">
    <property type="component" value="Unassembled WGS sequence"/>
</dbReference>
<name>M5UIA1_9BACT</name>
<dbReference type="InterPro" id="IPR029058">
    <property type="entry name" value="AB_hydrolase_fold"/>
</dbReference>
<evidence type="ECO:0000313" key="5">
    <source>
        <dbReference type="Proteomes" id="UP000011885"/>
    </source>
</evidence>
<keyword evidence="1" id="KW-0378">Hydrolase</keyword>
<feature type="compositionally biased region" description="Low complexity" evidence="2">
    <location>
        <begin position="64"/>
        <end position="73"/>
    </location>
</feature>
<proteinExistence type="predicted"/>
<protein>
    <submittedName>
        <fullName evidence="4">Lipase/esterase</fullName>
    </submittedName>
</protein>
<feature type="region of interest" description="Disordered" evidence="2">
    <location>
        <begin position="51"/>
        <end position="103"/>
    </location>
</feature>
<keyword evidence="5" id="KW-1185">Reference proteome</keyword>
<dbReference type="PANTHER" id="PTHR48081">
    <property type="entry name" value="AB HYDROLASE SUPERFAMILY PROTEIN C4A8.06C"/>
    <property type="match status" value="1"/>
</dbReference>
<feature type="domain" description="BD-FAE-like" evidence="3">
    <location>
        <begin position="113"/>
        <end position="310"/>
    </location>
</feature>
<evidence type="ECO:0000256" key="2">
    <source>
        <dbReference type="SAM" id="MobiDB-lite"/>
    </source>
</evidence>
<dbReference type="EMBL" id="ANOH01000198">
    <property type="protein sequence ID" value="EMI55733.1"/>
    <property type="molecule type" value="Genomic_DNA"/>
</dbReference>
<evidence type="ECO:0000313" key="4">
    <source>
        <dbReference type="EMBL" id="EMI55733.1"/>
    </source>
</evidence>
<comment type="caution">
    <text evidence="4">The sequence shown here is derived from an EMBL/GenBank/DDBJ whole genome shotgun (WGS) entry which is preliminary data.</text>
</comment>
<organism evidence="4 5">
    <name type="scientific">Rhodopirellula sallentina SM41</name>
    <dbReference type="NCBI Taxonomy" id="1263870"/>
    <lineage>
        <taxon>Bacteria</taxon>
        <taxon>Pseudomonadati</taxon>
        <taxon>Planctomycetota</taxon>
        <taxon>Planctomycetia</taxon>
        <taxon>Pirellulales</taxon>
        <taxon>Pirellulaceae</taxon>
        <taxon>Rhodopirellula</taxon>
    </lineage>
</organism>
<dbReference type="InterPro" id="IPR050300">
    <property type="entry name" value="GDXG_lipolytic_enzyme"/>
</dbReference>
<feature type="compositionally biased region" description="Basic and acidic residues" evidence="2">
    <location>
        <begin position="51"/>
        <end position="63"/>
    </location>
</feature>
<reference evidence="4 5" key="1">
    <citation type="journal article" date="2013" name="Mar. Genomics">
        <title>Expression of sulfatases in Rhodopirellula baltica and the diversity of sulfatases in the genus Rhodopirellula.</title>
        <authorList>
            <person name="Wegner C.E."/>
            <person name="Richter-Heitmann T."/>
            <person name="Klindworth A."/>
            <person name="Klockow C."/>
            <person name="Richter M."/>
            <person name="Achstetter T."/>
            <person name="Glockner F.O."/>
            <person name="Harder J."/>
        </authorList>
    </citation>
    <scope>NUCLEOTIDE SEQUENCE [LARGE SCALE GENOMIC DNA]</scope>
    <source>
        <strain evidence="4 5">SM41</strain>
    </source>
</reference>
<evidence type="ECO:0000256" key="1">
    <source>
        <dbReference type="ARBA" id="ARBA00022801"/>
    </source>
</evidence>
<dbReference type="InterPro" id="IPR049492">
    <property type="entry name" value="BD-FAE-like_dom"/>
</dbReference>
<dbReference type="Gene3D" id="3.40.50.1820">
    <property type="entry name" value="alpha/beta hydrolase"/>
    <property type="match status" value="1"/>
</dbReference>
<dbReference type="SUPFAM" id="SSF53474">
    <property type="entry name" value="alpha/beta-Hydrolases"/>
    <property type="match status" value="1"/>
</dbReference>
<sequence length="353" mass="37983">MSLSAQLVAEEPPTAEIKTFWDIRYSPSPELQEGKSGLADLYVPILADDVVGRGDNADDHESDTASVSTSASAPPEDSLPTDESTDQPANEPADDRQEPAAGAANCPISVTGKLRPAVVLVHGGGWLVGDKWSLGSYSRQLSELGICVLNINYRLAPYSKFPAPVDDVREALLYLVDHAEQLSIDRERIGLFGYSAGGHLSALVGVMCDEPGEVQATSSEWEIDDPRWKRLPKVAAVCAGGPPCDLREVPIDSEALSFFLRGSRRKYPDAYVAASPTAHASPGDPPTQLIHGEKDMIVPIESSQQFADALKDAGASVALTVVENQGHFMTFMHPSTQTQVRAFFVEQFLKLAP</sequence>
<dbReference type="AlphaFoldDB" id="M5UIA1"/>
<dbReference type="PATRIC" id="fig|1263870.3.peg.2999"/>
<dbReference type="GO" id="GO:0016787">
    <property type="term" value="F:hydrolase activity"/>
    <property type="evidence" value="ECO:0007669"/>
    <property type="project" value="UniProtKB-KW"/>
</dbReference>
<gene>
    <name evidence="4" type="ORF">RSSM_02825</name>
</gene>
<dbReference type="PANTHER" id="PTHR48081:SF13">
    <property type="entry name" value="ALPHA_BETA HYDROLASE"/>
    <property type="match status" value="1"/>
</dbReference>
<accession>M5UIA1</accession>
<dbReference type="Pfam" id="PF20434">
    <property type="entry name" value="BD-FAE"/>
    <property type="match status" value="1"/>
</dbReference>